<dbReference type="EMBL" id="CADCUG010000115">
    <property type="protein sequence ID" value="CAA9345187.1"/>
    <property type="molecule type" value="Genomic_DNA"/>
</dbReference>
<evidence type="ECO:0000256" key="4">
    <source>
        <dbReference type="ARBA" id="ARBA00022705"/>
    </source>
</evidence>
<dbReference type="PANTHER" id="PTHR34388">
    <property type="entry name" value="DNA POLYMERASE III SUBUNIT DELTA"/>
    <property type="match status" value="1"/>
</dbReference>
<keyword evidence="2 9" id="KW-0808">Transferase</keyword>
<sequence length="324" mass="34065">MAERGTTLGAVTLVTGPAEFLSERAVAKALQEVTHANPDAETTVVLADSLTAGDLAELTSPSLFATATAVVVRALENVPDTVQPTLLELAASPSPHSAMVLVHGGGQKGKGLLDKLRKLPTVHEIRTEAPKPWKLSGFVIAEVRQHGGSISDEAAGFLVEAVGADLRALSGAAEQLVSDFAPQRLTVDLVRRYFDGRAEVKGFDIADAAIAGRCTEALEQLRWAMGNSVAPVLITSAFASGLRSLGRLAFAPHNLSEADLARHVGTPPFRLKPLRVLLRGWTPDGLRTAVQAVARADLEVKGGAGDPDHAMERMVLAVTGAYGR</sequence>
<evidence type="ECO:0000256" key="7">
    <source>
        <dbReference type="ARBA" id="ARBA00049244"/>
    </source>
</evidence>
<keyword evidence="4" id="KW-0235">DNA replication</keyword>
<evidence type="ECO:0000256" key="2">
    <source>
        <dbReference type="ARBA" id="ARBA00022679"/>
    </source>
</evidence>
<dbReference type="SUPFAM" id="SSF48019">
    <property type="entry name" value="post-AAA+ oligomerization domain-like"/>
    <property type="match status" value="1"/>
</dbReference>
<dbReference type="GO" id="GO:0003887">
    <property type="term" value="F:DNA-directed DNA polymerase activity"/>
    <property type="evidence" value="ECO:0007669"/>
    <property type="project" value="UniProtKB-KW"/>
</dbReference>
<comment type="similarity">
    <text evidence="6">Belongs to the DNA polymerase HolA subunit family.</text>
</comment>
<dbReference type="SUPFAM" id="SSF52540">
    <property type="entry name" value="P-loop containing nucleoside triphosphate hydrolases"/>
    <property type="match status" value="1"/>
</dbReference>
<dbReference type="InterPro" id="IPR027417">
    <property type="entry name" value="P-loop_NTPase"/>
</dbReference>
<dbReference type="Gene3D" id="1.20.272.10">
    <property type="match status" value="1"/>
</dbReference>
<keyword evidence="3 9" id="KW-0548">Nucleotidyltransferase</keyword>
<evidence type="ECO:0000256" key="3">
    <source>
        <dbReference type="ARBA" id="ARBA00022695"/>
    </source>
</evidence>
<dbReference type="EC" id="2.7.7.7" evidence="1"/>
<dbReference type="GO" id="GO:0006261">
    <property type="term" value="P:DNA-templated DNA replication"/>
    <property type="evidence" value="ECO:0007669"/>
    <property type="project" value="TreeGrafter"/>
</dbReference>
<dbReference type="InterPro" id="IPR048466">
    <property type="entry name" value="DNA_pol3_delta-like_C"/>
</dbReference>
<evidence type="ECO:0000259" key="8">
    <source>
        <dbReference type="Pfam" id="PF21694"/>
    </source>
</evidence>
<organism evidence="9">
    <name type="scientific">uncultured Nocardioidaceae bacterium</name>
    <dbReference type="NCBI Taxonomy" id="253824"/>
    <lineage>
        <taxon>Bacteria</taxon>
        <taxon>Bacillati</taxon>
        <taxon>Actinomycetota</taxon>
        <taxon>Actinomycetes</taxon>
        <taxon>Propionibacteriales</taxon>
        <taxon>Nocardioidaceae</taxon>
        <taxon>environmental samples</taxon>
    </lineage>
</organism>
<dbReference type="AlphaFoldDB" id="A0A6J4M113"/>
<dbReference type="Gene3D" id="1.10.8.60">
    <property type="match status" value="1"/>
</dbReference>
<dbReference type="InterPro" id="IPR005790">
    <property type="entry name" value="DNA_polIII_delta"/>
</dbReference>
<proteinExistence type="inferred from homology"/>
<evidence type="ECO:0000256" key="5">
    <source>
        <dbReference type="ARBA" id="ARBA00022932"/>
    </source>
</evidence>
<dbReference type="GO" id="GO:0009360">
    <property type="term" value="C:DNA polymerase III complex"/>
    <property type="evidence" value="ECO:0007669"/>
    <property type="project" value="TreeGrafter"/>
</dbReference>
<reference evidence="9" key="1">
    <citation type="submission" date="2020-02" db="EMBL/GenBank/DDBJ databases">
        <authorList>
            <person name="Meier V. D."/>
        </authorList>
    </citation>
    <scope>NUCLEOTIDE SEQUENCE</scope>
    <source>
        <strain evidence="9">AVDCRST_MAG29</strain>
    </source>
</reference>
<dbReference type="PANTHER" id="PTHR34388:SF1">
    <property type="entry name" value="DNA POLYMERASE III SUBUNIT DELTA"/>
    <property type="match status" value="1"/>
</dbReference>
<keyword evidence="5" id="KW-0239">DNA-directed DNA polymerase</keyword>
<evidence type="ECO:0000313" key="9">
    <source>
        <dbReference type="EMBL" id="CAA9345187.1"/>
    </source>
</evidence>
<dbReference type="InterPro" id="IPR008921">
    <property type="entry name" value="DNA_pol3_clamp-load_cplx_C"/>
</dbReference>
<name>A0A6J4M113_9ACTN</name>
<dbReference type="GO" id="GO:0003677">
    <property type="term" value="F:DNA binding"/>
    <property type="evidence" value="ECO:0007669"/>
    <property type="project" value="InterPro"/>
</dbReference>
<dbReference type="Gene3D" id="3.40.50.300">
    <property type="entry name" value="P-loop containing nucleotide triphosphate hydrolases"/>
    <property type="match status" value="1"/>
</dbReference>
<dbReference type="Pfam" id="PF21694">
    <property type="entry name" value="DNA_pol3_delta_C"/>
    <property type="match status" value="1"/>
</dbReference>
<accession>A0A6J4M113</accession>
<evidence type="ECO:0000256" key="1">
    <source>
        <dbReference type="ARBA" id="ARBA00012417"/>
    </source>
</evidence>
<evidence type="ECO:0000256" key="6">
    <source>
        <dbReference type="ARBA" id="ARBA00034754"/>
    </source>
</evidence>
<comment type="catalytic activity">
    <reaction evidence="7">
        <text>DNA(n) + a 2'-deoxyribonucleoside 5'-triphosphate = DNA(n+1) + diphosphate</text>
        <dbReference type="Rhea" id="RHEA:22508"/>
        <dbReference type="Rhea" id="RHEA-COMP:17339"/>
        <dbReference type="Rhea" id="RHEA-COMP:17340"/>
        <dbReference type="ChEBI" id="CHEBI:33019"/>
        <dbReference type="ChEBI" id="CHEBI:61560"/>
        <dbReference type="ChEBI" id="CHEBI:173112"/>
        <dbReference type="EC" id="2.7.7.7"/>
    </reaction>
</comment>
<feature type="domain" description="DNA polymerase III delta subunit-like C-terminal" evidence="8">
    <location>
        <begin position="202"/>
        <end position="316"/>
    </location>
</feature>
<protein>
    <recommendedName>
        <fullName evidence="1">DNA-directed DNA polymerase</fullName>
        <ecNumber evidence="1">2.7.7.7</ecNumber>
    </recommendedName>
</protein>
<gene>
    <name evidence="9" type="ORF">AVDCRST_MAG29-1833</name>
</gene>
<dbReference type="NCBIfam" id="TIGR01128">
    <property type="entry name" value="holA"/>
    <property type="match status" value="1"/>
</dbReference>